<dbReference type="AlphaFoldDB" id="U6LCN4"/>
<dbReference type="RefSeq" id="XP_013236256.1">
    <property type="nucleotide sequence ID" value="XM_013380802.1"/>
</dbReference>
<name>U6LCN4_EIMTE</name>
<dbReference type="VEuPathDB" id="ToxoDB:ETH2_1013000"/>
<dbReference type="SUPFAM" id="SSF48371">
    <property type="entry name" value="ARM repeat"/>
    <property type="match status" value="1"/>
</dbReference>
<proteinExistence type="predicted"/>
<dbReference type="GeneID" id="25254658"/>
<evidence type="ECO:0000313" key="2">
    <source>
        <dbReference type="EMBL" id="CDJ45510.1"/>
    </source>
</evidence>
<dbReference type="Proteomes" id="UP000030747">
    <property type="component" value="Unassembled WGS sequence"/>
</dbReference>
<dbReference type="OrthoDB" id="347984at2759"/>
<gene>
    <name evidence="2" type="ORF">ETH_00027825</name>
</gene>
<dbReference type="InterPro" id="IPR016024">
    <property type="entry name" value="ARM-type_fold"/>
</dbReference>
<sequence>MGSLSGKLRRQVAQSLHKEFTGCSNLLLQLTRCLLLLFSDAAARSHLQPLALDCIRCLAALGDVAAVLRCLCSWGLGGAEFQGAEGLLLQALDVVNERLVRKRQKKQAIEGVSAESATAFCCLLLQSAASVLALPVTEDFVGEELLALQLLVAGLLKNFVENCGDYVLRHFEPEVLGALLRSGILRVAMHPSVRVACHGIAAAAALLRRLVSLSAAEEAPQQQQQQQQLPQWLDTRALLSVSFVRCLRMGDPQIVKLLQPAAAAALNSVAARLLETVGDSAAAAAAAAVGALAARRQALQQKLLAQQQQQQQQQQDEQEARRMSNKRKEMLAQLRALEASLRALEALQLLPLPCTANWVQTVAMYAEAEDAVARDSTDNFPARFAGLKSSALLGLTTLVGLSPAAAEATTAWTEEVCSQLLESPLLLHRQGSPDSLLLLVLQAAAAGKQYELADKNQPSLFPSCILLDGCCSFVEAQVQRLKSACLTAAAAQQGSAAAATAAVTAWLLPQNAVDSPWLLRLCGVFGGLVRIPLFDAARAAAAVAVAERAKAAAAAARSAEAAAATFSSSGVSLHDYFLEIRRLEFVSGASYLLNYSPPLDIKSILDLLFHHILSSENAASHVENVWAYPLTAPQQIHLCRRRALQTLISISSAGSEGLQQYLPLLLQHIQKKMQDAATEQQLLQSERGLLMEAFVSLVSATGNYALQQRHTLPLIEPFAAALRGLLGEVEQQKQQLLQRDPDGGASAALLPPTTGLLFYLFGDVRRQQTQQEEEEAAKR</sequence>
<dbReference type="EMBL" id="HG678320">
    <property type="protein sequence ID" value="CDJ45510.1"/>
    <property type="molecule type" value="Genomic_DNA"/>
</dbReference>
<accession>U6LCN4</accession>
<keyword evidence="3" id="KW-1185">Reference proteome</keyword>
<protein>
    <submittedName>
        <fullName evidence="2">Uncharacterized protein</fullName>
    </submittedName>
</protein>
<reference evidence="2" key="2">
    <citation type="submission" date="2013-10" db="EMBL/GenBank/DDBJ databases">
        <authorList>
            <person name="Aslett M."/>
        </authorList>
    </citation>
    <scope>NUCLEOTIDE SEQUENCE [LARGE SCALE GENOMIC DNA]</scope>
    <source>
        <strain evidence="2">Houghton</strain>
    </source>
</reference>
<reference evidence="2" key="1">
    <citation type="submission" date="2013-10" db="EMBL/GenBank/DDBJ databases">
        <title>Genomic analysis of the causative agents of coccidiosis in chickens.</title>
        <authorList>
            <person name="Reid A.J."/>
            <person name="Blake D."/>
            <person name="Billington K."/>
            <person name="Browne H."/>
            <person name="Dunn M."/>
            <person name="Hung S."/>
            <person name="Kawahara F."/>
            <person name="Miranda-Saavedra D."/>
            <person name="Mourier T."/>
            <person name="Nagra H."/>
            <person name="Otto T.D."/>
            <person name="Rawlings N."/>
            <person name="Sanchez A."/>
            <person name="Sanders M."/>
            <person name="Subramaniam C."/>
            <person name="Tay Y."/>
            <person name="Dear P."/>
            <person name="Doerig C."/>
            <person name="Gruber A."/>
            <person name="Parkinson J."/>
            <person name="Shirley M."/>
            <person name="Wan K.L."/>
            <person name="Berriman M."/>
            <person name="Tomley F."/>
            <person name="Pain A."/>
        </authorList>
    </citation>
    <scope>NUCLEOTIDE SEQUENCE [LARGE SCALE GENOMIC DNA]</scope>
    <source>
        <strain evidence="2">Houghton</strain>
    </source>
</reference>
<dbReference type="PANTHER" id="PTHR34377:SF12">
    <property type="entry name" value="SPLICING FACTOR, ARGININE_SERINE-RICH 15"/>
    <property type="match status" value="1"/>
</dbReference>
<keyword evidence="1" id="KW-0175">Coiled coil</keyword>
<feature type="non-terminal residue" evidence="2">
    <location>
        <position position="779"/>
    </location>
</feature>
<organism evidence="2 3">
    <name type="scientific">Eimeria tenella</name>
    <name type="common">Coccidian parasite</name>
    <dbReference type="NCBI Taxonomy" id="5802"/>
    <lineage>
        <taxon>Eukaryota</taxon>
        <taxon>Sar</taxon>
        <taxon>Alveolata</taxon>
        <taxon>Apicomplexa</taxon>
        <taxon>Conoidasida</taxon>
        <taxon>Coccidia</taxon>
        <taxon>Eucoccidiorida</taxon>
        <taxon>Eimeriorina</taxon>
        <taxon>Eimeriidae</taxon>
        <taxon>Eimeria</taxon>
    </lineage>
</organism>
<evidence type="ECO:0000313" key="3">
    <source>
        <dbReference type="Proteomes" id="UP000030747"/>
    </source>
</evidence>
<feature type="coiled-coil region" evidence="1">
    <location>
        <begin position="296"/>
        <end position="347"/>
    </location>
</feature>
<dbReference type="PANTHER" id="PTHR34377">
    <property type="entry name" value="TETRATRICOPEPTIDE REPEAT (TPR)-LIKE SUPERFAMILY PROTEIN"/>
    <property type="match status" value="1"/>
</dbReference>
<dbReference type="OMA" id="FVENCGD"/>
<evidence type="ECO:0000256" key="1">
    <source>
        <dbReference type="SAM" id="Coils"/>
    </source>
</evidence>
<dbReference type="VEuPathDB" id="ToxoDB:ETH_00027825"/>